<dbReference type="InterPro" id="IPR011010">
    <property type="entry name" value="DNA_brk_join_enz"/>
</dbReference>
<comment type="similarity">
    <text evidence="1">Belongs to the 'phage' integrase family.</text>
</comment>
<name>A0A2U8I3A5_9GAMM</name>
<dbReference type="Proteomes" id="UP000261875">
    <property type="component" value="Chromosome"/>
</dbReference>
<organism evidence="9 10">
    <name type="scientific">Candidatus Fukatsuia symbiotica</name>
    <dbReference type="NCBI Taxonomy" id="1878942"/>
    <lineage>
        <taxon>Bacteria</taxon>
        <taxon>Pseudomonadati</taxon>
        <taxon>Pseudomonadota</taxon>
        <taxon>Gammaproteobacteria</taxon>
        <taxon>Enterobacterales</taxon>
        <taxon>Yersiniaceae</taxon>
        <taxon>Candidatus Fukatsuia</taxon>
    </lineage>
</organism>
<dbReference type="GO" id="GO:0003677">
    <property type="term" value="F:DNA binding"/>
    <property type="evidence" value="ECO:0007669"/>
    <property type="project" value="UniProtKB-UniRule"/>
</dbReference>
<evidence type="ECO:0000259" key="7">
    <source>
        <dbReference type="PROSITE" id="PS51898"/>
    </source>
</evidence>
<dbReference type="InterPro" id="IPR044068">
    <property type="entry name" value="CB"/>
</dbReference>
<dbReference type="EMBL" id="CP021659">
    <property type="protein sequence ID" value="AWK13591.1"/>
    <property type="molecule type" value="Genomic_DNA"/>
</dbReference>
<keyword evidence="10" id="KW-1185">Reference proteome</keyword>
<evidence type="ECO:0000256" key="3">
    <source>
        <dbReference type="ARBA" id="ARBA00023125"/>
    </source>
</evidence>
<dbReference type="AlphaFoldDB" id="A0A2U8I3A5"/>
<evidence type="ECO:0000256" key="1">
    <source>
        <dbReference type="ARBA" id="ARBA00008857"/>
    </source>
</evidence>
<evidence type="ECO:0000259" key="8">
    <source>
        <dbReference type="PROSITE" id="PS51900"/>
    </source>
</evidence>
<dbReference type="GO" id="GO:0008907">
    <property type="term" value="F:integrase activity"/>
    <property type="evidence" value="ECO:0007669"/>
    <property type="project" value="InterPro"/>
</dbReference>
<keyword evidence="3 5" id="KW-0238">DNA-binding</keyword>
<protein>
    <submittedName>
        <fullName evidence="9">Integrase</fullName>
    </submittedName>
</protein>
<dbReference type="Pfam" id="PF00589">
    <property type="entry name" value="Phage_integrase"/>
    <property type="match status" value="1"/>
</dbReference>
<dbReference type="Gene3D" id="1.10.150.130">
    <property type="match status" value="1"/>
</dbReference>
<dbReference type="Pfam" id="PF09003">
    <property type="entry name" value="Arm-DNA-bind_1"/>
    <property type="match status" value="1"/>
</dbReference>
<dbReference type="InterPro" id="IPR002104">
    <property type="entry name" value="Integrase_catalytic"/>
</dbReference>
<dbReference type="SUPFAM" id="SSF54171">
    <property type="entry name" value="DNA-binding domain"/>
    <property type="match status" value="1"/>
</dbReference>
<dbReference type="PANTHER" id="PTHR30349">
    <property type="entry name" value="PHAGE INTEGRASE-RELATED"/>
    <property type="match status" value="1"/>
</dbReference>
<evidence type="ECO:0000256" key="4">
    <source>
        <dbReference type="ARBA" id="ARBA00023172"/>
    </source>
</evidence>
<evidence type="ECO:0000256" key="2">
    <source>
        <dbReference type="ARBA" id="ARBA00022908"/>
    </source>
</evidence>
<dbReference type="Gene3D" id="1.10.443.10">
    <property type="entry name" value="Intergrase catalytic core"/>
    <property type="match status" value="1"/>
</dbReference>
<reference evidence="9 10" key="1">
    <citation type="submission" date="2017-05" db="EMBL/GenBank/DDBJ databases">
        <title>Genome sequence of Candidatus Fukatsuia symbiotica and Candidatus Hamiltonella defensa from Acyrthosiphon pisum strain 5D.</title>
        <authorList>
            <person name="Patel V.A."/>
            <person name="Chevignon G."/>
            <person name="Russell J.A."/>
            <person name="Oliver K.M."/>
        </authorList>
    </citation>
    <scope>NUCLEOTIDE SEQUENCE [LARGE SCALE GENOMIC DNA]</scope>
    <source>
        <strain evidence="9 10">5D</strain>
    </source>
</reference>
<proteinExistence type="inferred from homology"/>
<dbReference type="InterPro" id="IPR050090">
    <property type="entry name" value="Tyrosine_recombinase_XerCD"/>
</dbReference>
<dbReference type="InterPro" id="IPR016177">
    <property type="entry name" value="DNA-bd_dom_sf"/>
</dbReference>
<keyword evidence="2" id="KW-0229">DNA integration</keyword>
<sequence>MARKRKPANRDLPPNLYVRNNGYYCYRDPRTGKEYGVGSVKRIAINEAIAMNMQIFDQRDSLINRINEVNTLSVTEWVVKFTEKLHQRGLRPKTFSDYQSRLAVITRAFPGKALNSLTTKEIAEFLNSYSNQGKTTTAKLIRNSLIDMFKEAIAEGHLTTNPVTATRNPRIQIQRERLSLENFLVIREVANQQQPWVGLSMDLALLTGQRVGDIQRMRWQDIYEGKWWVEQQKTGMKLAIPLTLSLEIINKDLAGILNDCRQQIRGEESVFIGKKKTHLSSKNLSRGFAGSREKSGLEWQGKPPSFHEIRSLSARLHSEARGKDFAQKLLGHKSAIMTDKYRDSRGSEWDEI</sequence>
<evidence type="ECO:0000313" key="9">
    <source>
        <dbReference type="EMBL" id="AWK13591.1"/>
    </source>
</evidence>
<dbReference type="SUPFAM" id="SSF56349">
    <property type="entry name" value="DNA breaking-rejoining enzymes"/>
    <property type="match status" value="1"/>
</dbReference>
<dbReference type="KEGG" id="fsm:CCS41_02240"/>
<dbReference type="PROSITE" id="PS51900">
    <property type="entry name" value="CB"/>
    <property type="match status" value="1"/>
</dbReference>
<dbReference type="GO" id="GO:0006310">
    <property type="term" value="P:DNA recombination"/>
    <property type="evidence" value="ECO:0007669"/>
    <property type="project" value="UniProtKB-KW"/>
</dbReference>
<dbReference type="InterPro" id="IPR010998">
    <property type="entry name" value="Integrase_recombinase_N"/>
</dbReference>
<evidence type="ECO:0000256" key="5">
    <source>
        <dbReference type="PROSITE-ProRule" id="PRU01248"/>
    </source>
</evidence>
<dbReference type="RefSeq" id="WP_119797138.1">
    <property type="nucleotide sequence ID" value="NZ_CP021659.1"/>
</dbReference>
<dbReference type="Pfam" id="PF02899">
    <property type="entry name" value="Phage_int_SAM_1"/>
    <property type="match status" value="1"/>
</dbReference>
<feature type="region of interest" description="Disordered" evidence="6">
    <location>
        <begin position="283"/>
        <end position="302"/>
    </location>
</feature>
<accession>A0A2U8I3A5</accession>
<feature type="domain" description="Core-binding (CB)" evidence="8">
    <location>
        <begin position="72"/>
        <end position="153"/>
    </location>
</feature>
<keyword evidence="4" id="KW-0233">DNA recombination</keyword>
<dbReference type="Gene3D" id="3.30.160.60">
    <property type="entry name" value="Classic Zinc Finger"/>
    <property type="match status" value="1"/>
</dbReference>
<dbReference type="InterPro" id="IPR013762">
    <property type="entry name" value="Integrase-like_cat_sf"/>
</dbReference>
<dbReference type="PROSITE" id="PS51898">
    <property type="entry name" value="TYR_RECOMBINASE"/>
    <property type="match status" value="1"/>
</dbReference>
<dbReference type="InterPro" id="IPR015094">
    <property type="entry name" value="Integrase_lambda-typ_DNA-bd_N"/>
</dbReference>
<evidence type="ECO:0000313" key="10">
    <source>
        <dbReference type="Proteomes" id="UP000261875"/>
    </source>
</evidence>
<feature type="domain" description="Tyr recombinase" evidence="7">
    <location>
        <begin position="173"/>
        <end position="352"/>
    </location>
</feature>
<dbReference type="InterPro" id="IPR004107">
    <property type="entry name" value="Integrase_SAM-like_N"/>
</dbReference>
<dbReference type="PANTHER" id="PTHR30349:SF64">
    <property type="entry name" value="PROPHAGE INTEGRASE INTD-RELATED"/>
    <property type="match status" value="1"/>
</dbReference>
<gene>
    <name evidence="9" type="ORF">CCS41_02240</name>
</gene>
<dbReference type="OrthoDB" id="8781634at2"/>
<evidence type="ECO:0000256" key="6">
    <source>
        <dbReference type="SAM" id="MobiDB-lite"/>
    </source>
</evidence>